<proteinExistence type="predicted"/>
<reference evidence="1" key="1">
    <citation type="submission" date="2018-05" db="EMBL/GenBank/DDBJ databases">
        <authorList>
            <person name="Lanie J.A."/>
            <person name="Ng W.-L."/>
            <person name="Kazmierczak K.M."/>
            <person name="Andrzejewski T.M."/>
            <person name="Davidsen T.M."/>
            <person name="Wayne K.J."/>
            <person name="Tettelin H."/>
            <person name="Glass J.I."/>
            <person name="Rusch D."/>
            <person name="Podicherti R."/>
            <person name="Tsui H.-C.T."/>
            <person name="Winkler M.E."/>
        </authorList>
    </citation>
    <scope>NUCLEOTIDE SEQUENCE</scope>
</reference>
<feature type="non-terminal residue" evidence="1">
    <location>
        <position position="1"/>
    </location>
</feature>
<gene>
    <name evidence="1" type="ORF">METZ01_LOCUS147233</name>
</gene>
<name>A0A381ZZ29_9ZZZZ</name>
<sequence>YKCPADKTTVLDKGEIPRVRSVSMNMYMNFRSSPENGDYDKCWHKVADIKNPSASDAFVFIDEHTKSIQQSAFGSNAGTWALFGTAKWTWISFPATRHNNGTVLSFADGHAESWRWVEDNTMKISEKPGWIVLQPGQRGGDRDLQRLFNAIPHTIPVK</sequence>
<dbReference type="AlphaFoldDB" id="A0A381ZZ29"/>
<protein>
    <submittedName>
        <fullName evidence="1">Uncharacterized protein</fullName>
    </submittedName>
</protein>
<dbReference type="EMBL" id="UINC01023197">
    <property type="protein sequence ID" value="SVA94379.1"/>
    <property type="molecule type" value="Genomic_DNA"/>
</dbReference>
<accession>A0A381ZZ29</accession>
<evidence type="ECO:0000313" key="1">
    <source>
        <dbReference type="EMBL" id="SVA94379.1"/>
    </source>
</evidence>
<organism evidence="1">
    <name type="scientific">marine metagenome</name>
    <dbReference type="NCBI Taxonomy" id="408172"/>
    <lineage>
        <taxon>unclassified sequences</taxon>
        <taxon>metagenomes</taxon>
        <taxon>ecological metagenomes</taxon>
    </lineage>
</organism>